<accession>A0A455ULF0</accession>
<sequence>MAEQNLNDYRSNLDSVDLSSEAQAAIQRYIELDTRLDELEFQEAELAQRFTPATPTIKPYFVSAAR</sequence>
<gene>
    <name evidence="1" type="ORF">HSBAA_63950</name>
</gene>
<name>A0A455ULF0_9GAMM</name>
<reference evidence="1 2" key="1">
    <citation type="journal article" date="2019" name="Microbiol. Resour. Announc.">
        <title>Complete Genome Sequence of Halomonas sulfidaeris Strain Esulfide1 Isolated from a Metal Sulfide Rock at a Depth of 2,200 Meters, Obtained Using Nanopore Sequencing.</title>
        <authorList>
            <person name="Saito M."/>
            <person name="Nishigata A."/>
            <person name="Galipon J."/>
            <person name="Arakawa K."/>
        </authorList>
    </citation>
    <scope>NUCLEOTIDE SEQUENCE [LARGE SCALE GENOMIC DNA]</scope>
    <source>
        <strain evidence="1 2">ATCC BAA-803</strain>
    </source>
</reference>
<protein>
    <submittedName>
        <fullName evidence="1">Uncharacterized protein</fullName>
    </submittedName>
</protein>
<dbReference type="KEGG" id="hsr:HSBAA_63950"/>
<dbReference type="EMBL" id="AP019514">
    <property type="protein sequence ID" value="BBI65089.1"/>
    <property type="molecule type" value="Genomic_DNA"/>
</dbReference>
<evidence type="ECO:0000313" key="1">
    <source>
        <dbReference type="EMBL" id="BBI65089.1"/>
    </source>
</evidence>
<dbReference type="Proteomes" id="UP000320231">
    <property type="component" value="Chromosome"/>
</dbReference>
<proteinExistence type="predicted"/>
<organism evidence="1 2">
    <name type="scientific">Vreelandella sulfidaeris</name>
    <dbReference type="NCBI Taxonomy" id="115553"/>
    <lineage>
        <taxon>Bacteria</taxon>
        <taxon>Pseudomonadati</taxon>
        <taxon>Pseudomonadota</taxon>
        <taxon>Gammaproteobacteria</taxon>
        <taxon>Oceanospirillales</taxon>
        <taxon>Halomonadaceae</taxon>
        <taxon>Vreelandella</taxon>
    </lineage>
</organism>
<dbReference type="AlphaFoldDB" id="A0A455ULF0"/>
<evidence type="ECO:0000313" key="2">
    <source>
        <dbReference type="Proteomes" id="UP000320231"/>
    </source>
</evidence>